<dbReference type="InParanoid" id="C7PYN8"/>
<dbReference type="eggNOG" id="COG1476">
    <property type="taxonomic scope" value="Bacteria"/>
</dbReference>
<dbReference type="InterPro" id="IPR010982">
    <property type="entry name" value="Lambda_DNA-bd_dom_sf"/>
</dbReference>
<keyword evidence="1" id="KW-0238">DNA-binding</keyword>
<dbReference type="AlphaFoldDB" id="C7PYN8"/>
<sequence length="321" mass="34862">MVDPSSQQDQDAATARAVARAVAELRRAEGLTLDDLADRAGLHRTSIGLIERGERLLSLTSAAMIASAFGMRLSDLIAYAEREETLTNPTGDRQTPSGAVVIHQRTPKRMVSLSHASNDAVFRKLTGMGVDAVLSAVESTYETMDLIDDELIAKDSPPMSRLVELANLSSMIGNLLGAGLASASAGAYMRNRPHAFPDLVPLRDGLPDLELKTALEANRPKGHLPKAGTYITFRYVLADRDGRYRRGKESRGDTAWIWEVRAGSLGEEDFAVSSTAGDSGKTAQIRNDSLLGMMRIYYVPELLPYASRIGPYGEVPKDSLW</sequence>
<evidence type="ECO:0000313" key="3">
    <source>
        <dbReference type="EMBL" id="ACU77360.1"/>
    </source>
</evidence>
<dbReference type="REBASE" id="21644">
    <property type="entry name" value="C.CacDORF8539P"/>
</dbReference>
<feature type="domain" description="HTH cro/C1-type" evidence="2">
    <location>
        <begin position="22"/>
        <end position="76"/>
    </location>
</feature>
<dbReference type="HOGENOM" id="CLU_081786_0_0_11"/>
<evidence type="ECO:0000313" key="4">
    <source>
        <dbReference type="Proteomes" id="UP000000851"/>
    </source>
</evidence>
<dbReference type="Gene3D" id="1.10.260.40">
    <property type="entry name" value="lambda repressor-like DNA-binding domains"/>
    <property type="match status" value="1"/>
</dbReference>
<dbReference type="PROSITE" id="PS50943">
    <property type="entry name" value="HTH_CROC1"/>
    <property type="match status" value="1"/>
</dbReference>
<keyword evidence="4" id="KW-1185">Reference proteome</keyword>
<dbReference type="InterPro" id="IPR050807">
    <property type="entry name" value="TransReg_Diox_bact_type"/>
</dbReference>
<reference evidence="3 4" key="1">
    <citation type="journal article" date="2009" name="Stand. Genomic Sci.">
        <title>Complete genome sequence of Catenulispora acidiphila type strain (ID 139908).</title>
        <authorList>
            <person name="Copeland A."/>
            <person name="Lapidus A."/>
            <person name="Glavina Del Rio T."/>
            <person name="Nolan M."/>
            <person name="Lucas S."/>
            <person name="Chen F."/>
            <person name="Tice H."/>
            <person name="Cheng J.F."/>
            <person name="Bruce D."/>
            <person name="Goodwin L."/>
            <person name="Pitluck S."/>
            <person name="Mikhailova N."/>
            <person name="Pati A."/>
            <person name="Ivanova N."/>
            <person name="Mavromatis K."/>
            <person name="Chen A."/>
            <person name="Palaniappan K."/>
            <person name="Chain P."/>
            <person name="Land M."/>
            <person name="Hauser L."/>
            <person name="Chang Y.J."/>
            <person name="Jeffries C.D."/>
            <person name="Chertkov O."/>
            <person name="Brettin T."/>
            <person name="Detter J.C."/>
            <person name="Han C."/>
            <person name="Ali Z."/>
            <person name="Tindall B.J."/>
            <person name="Goker M."/>
            <person name="Bristow J."/>
            <person name="Eisen J.A."/>
            <person name="Markowitz V."/>
            <person name="Hugenholtz P."/>
            <person name="Kyrpides N.C."/>
            <person name="Klenk H.P."/>
        </authorList>
    </citation>
    <scope>NUCLEOTIDE SEQUENCE [LARGE SCALE GENOMIC DNA]</scope>
    <source>
        <strain evidence="4">DSM 44928 / JCM 14897 / NBRC 102108 / NRRL B-24433 / ID139908</strain>
    </source>
</reference>
<dbReference type="PANTHER" id="PTHR46797">
    <property type="entry name" value="HTH-TYPE TRANSCRIPTIONAL REGULATOR"/>
    <property type="match status" value="1"/>
</dbReference>
<organism evidence="3 4">
    <name type="scientific">Catenulispora acidiphila (strain DSM 44928 / JCM 14897 / NBRC 102108 / NRRL B-24433 / ID139908)</name>
    <dbReference type="NCBI Taxonomy" id="479433"/>
    <lineage>
        <taxon>Bacteria</taxon>
        <taxon>Bacillati</taxon>
        <taxon>Actinomycetota</taxon>
        <taxon>Actinomycetes</taxon>
        <taxon>Catenulisporales</taxon>
        <taxon>Catenulisporaceae</taxon>
        <taxon>Catenulispora</taxon>
    </lineage>
</organism>
<dbReference type="InterPro" id="IPR001387">
    <property type="entry name" value="Cro/C1-type_HTH"/>
</dbReference>
<gene>
    <name evidence="3" type="ordered locus">Caci_8538</name>
</gene>
<accession>C7PYN8</accession>
<dbReference type="GO" id="GO:0003700">
    <property type="term" value="F:DNA-binding transcription factor activity"/>
    <property type="evidence" value="ECO:0007669"/>
    <property type="project" value="TreeGrafter"/>
</dbReference>
<evidence type="ECO:0000259" key="2">
    <source>
        <dbReference type="PROSITE" id="PS50943"/>
    </source>
</evidence>
<dbReference type="SMART" id="SM00530">
    <property type="entry name" value="HTH_XRE"/>
    <property type="match status" value="1"/>
</dbReference>
<dbReference type="PANTHER" id="PTHR46797:SF1">
    <property type="entry name" value="METHYLPHOSPHONATE SYNTHASE"/>
    <property type="match status" value="1"/>
</dbReference>
<dbReference type="GO" id="GO:0003677">
    <property type="term" value="F:DNA binding"/>
    <property type="evidence" value="ECO:0007669"/>
    <property type="project" value="UniProtKB-KW"/>
</dbReference>
<dbReference type="SUPFAM" id="SSF47413">
    <property type="entry name" value="lambda repressor-like DNA-binding domains"/>
    <property type="match status" value="1"/>
</dbReference>
<dbReference type="STRING" id="479433.Caci_8538"/>
<evidence type="ECO:0000256" key="1">
    <source>
        <dbReference type="ARBA" id="ARBA00023125"/>
    </source>
</evidence>
<dbReference type="Pfam" id="PF01381">
    <property type="entry name" value="HTH_3"/>
    <property type="match status" value="1"/>
</dbReference>
<proteinExistence type="predicted"/>
<name>C7PYN8_CATAD</name>
<dbReference type="KEGG" id="cai:Caci_8538"/>
<dbReference type="Proteomes" id="UP000000851">
    <property type="component" value="Chromosome"/>
</dbReference>
<dbReference type="EMBL" id="CP001700">
    <property type="protein sequence ID" value="ACU77360.1"/>
    <property type="molecule type" value="Genomic_DNA"/>
</dbReference>
<dbReference type="CDD" id="cd00093">
    <property type="entry name" value="HTH_XRE"/>
    <property type="match status" value="1"/>
</dbReference>
<dbReference type="GO" id="GO:0005829">
    <property type="term" value="C:cytosol"/>
    <property type="evidence" value="ECO:0007669"/>
    <property type="project" value="TreeGrafter"/>
</dbReference>
<protein>
    <submittedName>
        <fullName evidence="3">Transcriptional regulator, XRE family</fullName>
    </submittedName>
</protein>